<dbReference type="PANTHER" id="PTHR14969:SF13">
    <property type="entry name" value="AT30094P"/>
    <property type="match status" value="1"/>
</dbReference>
<accession>A0A158CQK1</accession>
<dbReference type="AlphaFoldDB" id="A0A158CQK1"/>
<dbReference type="RefSeq" id="WP_061163517.1">
    <property type="nucleotide sequence ID" value="NZ_FCOI02000026.1"/>
</dbReference>
<dbReference type="InterPro" id="IPR000326">
    <property type="entry name" value="PAP2/HPO"/>
</dbReference>
<dbReference type="OrthoDB" id="9801622at2"/>
<proteinExistence type="predicted"/>
<name>A0A158CQK1_9BURK</name>
<dbReference type="PANTHER" id="PTHR14969">
    <property type="entry name" value="SPHINGOSINE-1-PHOSPHATE PHOSPHOHYDROLASE"/>
    <property type="match status" value="1"/>
</dbReference>
<evidence type="ECO:0000313" key="4">
    <source>
        <dbReference type="Proteomes" id="UP000054624"/>
    </source>
</evidence>
<keyword evidence="4" id="KW-1185">Reference proteome</keyword>
<feature type="transmembrane region" description="Helical" evidence="1">
    <location>
        <begin position="158"/>
        <end position="179"/>
    </location>
</feature>
<keyword evidence="1" id="KW-0472">Membrane</keyword>
<feature type="transmembrane region" description="Helical" evidence="1">
    <location>
        <begin position="120"/>
        <end position="151"/>
    </location>
</feature>
<protein>
    <submittedName>
        <fullName evidence="3">PA-phosphatase like phosphoesterase</fullName>
    </submittedName>
</protein>
<evidence type="ECO:0000256" key="1">
    <source>
        <dbReference type="SAM" id="Phobius"/>
    </source>
</evidence>
<dbReference type="SMART" id="SM00014">
    <property type="entry name" value="acidPPc"/>
    <property type="match status" value="1"/>
</dbReference>
<feature type="transmembrane region" description="Helical" evidence="1">
    <location>
        <begin position="199"/>
        <end position="217"/>
    </location>
</feature>
<dbReference type="STRING" id="1777137.AWB76_05848"/>
<dbReference type="Proteomes" id="UP000054624">
    <property type="component" value="Unassembled WGS sequence"/>
</dbReference>
<keyword evidence="1" id="KW-1133">Transmembrane helix</keyword>
<dbReference type="SUPFAM" id="SSF48317">
    <property type="entry name" value="Acid phosphatase/Vanadium-dependent haloperoxidase"/>
    <property type="match status" value="1"/>
</dbReference>
<reference evidence="4" key="1">
    <citation type="submission" date="2016-01" db="EMBL/GenBank/DDBJ databases">
        <authorList>
            <person name="Peeters Charlotte."/>
        </authorList>
    </citation>
    <scope>NUCLEOTIDE SEQUENCE [LARGE SCALE GENOMIC DNA]</scope>
</reference>
<gene>
    <name evidence="3" type="ORF">AWB76_05848</name>
</gene>
<feature type="domain" description="Phosphatidic acid phosphatase type 2/haloperoxidase" evidence="2">
    <location>
        <begin position="61"/>
        <end position="179"/>
    </location>
</feature>
<dbReference type="InterPro" id="IPR036938">
    <property type="entry name" value="PAP2/HPO_sf"/>
</dbReference>
<feature type="transmembrane region" description="Helical" evidence="1">
    <location>
        <begin position="28"/>
        <end position="49"/>
    </location>
</feature>
<evidence type="ECO:0000259" key="2">
    <source>
        <dbReference type="SMART" id="SM00014"/>
    </source>
</evidence>
<organism evidence="3 4">
    <name type="scientific">Caballeronia temeraria</name>
    <dbReference type="NCBI Taxonomy" id="1777137"/>
    <lineage>
        <taxon>Bacteria</taxon>
        <taxon>Pseudomonadati</taxon>
        <taxon>Pseudomonadota</taxon>
        <taxon>Betaproteobacteria</taxon>
        <taxon>Burkholderiales</taxon>
        <taxon>Burkholderiaceae</taxon>
        <taxon>Caballeronia</taxon>
    </lineage>
</organism>
<dbReference type="EMBL" id="FCOI02000026">
    <property type="protein sequence ID" value="SAK84510.1"/>
    <property type="molecule type" value="Genomic_DNA"/>
</dbReference>
<evidence type="ECO:0000313" key="3">
    <source>
        <dbReference type="EMBL" id="SAK84510.1"/>
    </source>
</evidence>
<feature type="transmembrane region" description="Helical" evidence="1">
    <location>
        <begin position="61"/>
        <end position="83"/>
    </location>
</feature>
<sequence length="237" mass="26691">MNAFDTSIQTWVVPFAASSFAFTHAVNAIAGFYFVKGLVPLAVLVAIWFQPGETQQWRRETVVAALCAGLAAFLLGRLLALTLPFRLRPLYDPSVHLSFPVADVTGEAMRLWSSFPSDHAALWMAIAVGIFFVWRWIGVLAIVHCAVFVCLPRVYLGLHYPTDVIGGAVIGAFCAWLFTRAPIRTRFAPFFVRFMEYRPAVGYMLAFLFFFELVTMFDEPRYLATLIIKQLHRGGFH</sequence>
<keyword evidence="1" id="KW-0812">Transmembrane</keyword>
<dbReference type="Gene3D" id="1.20.144.10">
    <property type="entry name" value="Phosphatidic acid phosphatase type 2/haloperoxidase"/>
    <property type="match status" value="1"/>
</dbReference>
<dbReference type="Pfam" id="PF01569">
    <property type="entry name" value="PAP2"/>
    <property type="match status" value="1"/>
</dbReference>